<dbReference type="Proteomes" id="UP001204376">
    <property type="component" value="Unassembled WGS sequence"/>
</dbReference>
<evidence type="ECO:0000259" key="1">
    <source>
        <dbReference type="Pfam" id="PF01872"/>
    </source>
</evidence>
<keyword evidence="3" id="KW-1185">Reference proteome</keyword>
<proteinExistence type="predicted"/>
<dbReference type="RefSeq" id="WP_256539802.1">
    <property type="nucleotide sequence ID" value="NZ_JANHOH010000004.1"/>
</dbReference>
<reference evidence="2 3" key="1">
    <citation type="submission" date="2022-07" db="EMBL/GenBank/DDBJ databases">
        <title>Mucilaginibacter sp. JC4.</title>
        <authorList>
            <person name="Le V."/>
            <person name="Ko S.-R."/>
            <person name="Ahn C.-Y."/>
            <person name="Oh H.-M."/>
        </authorList>
    </citation>
    <scope>NUCLEOTIDE SEQUENCE [LARGE SCALE GENOMIC DNA]</scope>
    <source>
        <strain evidence="2 3">JC4</strain>
    </source>
</reference>
<evidence type="ECO:0000313" key="2">
    <source>
        <dbReference type="EMBL" id="MCQ6959611.1"/>
    </source>
</evidence>
<dbReference type="SUPFAM" id="SSF53597">
    <property type="entry name" value="Dihydrofolate reductase-like"/>
    <property type="match status" value="1"/>
</dbReference>
<name>A0ABT1T4S5_9SPHI</name>
<dbReference type="Pfam" id="PF01872">
    <property type="entry name" value="RibD_C"/>
    <property type="match status" value="1"/>
</dbReference>
<organism evidence="2 3">
    <name type="scientific">Mucilaginibacter aquariorum</name>
    <dbReference type="NCBI Taxonomy" id="2967225"/>
    <lineage>
        <taxon>Bacteria</taxon>
        <taxon>Pseudomonadati</taxon>
        <taxon>Bacteroidota</taxon>
        <taxon>Sphingobacteriia</taxon>
        <taxon>Sphingobacteriales</taxon>
        <taxon>Sphingobacteriaceae</taxon>
        <taxon>Mucilaginibacter</taxon>
    </lineage>
</organism>
<accession>A0ABT1T4S5</accession>
<sequence length="181" mass="20586">MRKIILNLAVTLDGFIEGPNGEYDWCLADQDYGMEEFFSHTDTIFIGRKSFELIRADTAMYPVKNIYVFSDTLIPTPGENIKVISSSDFEHTVPKIMEASGGDIWLFGGADLISTFINKRLVSELLLSIHPLILGAGKLLFQGIKDRVQLTFIDQKTYDTGLLQVRYELKPWFDPEKLKML</sequence>
<gene>
    <name evidence="2" type="ORF">NPE20_16670</name>
</gene>
<protein>
    <submittedName>
        <fullName evidence="2">Dihydrofolate reductase family protein</fullName>
    </submittedName>
</protein>
<comment type="caution">
    <text evidence="2">The sequence shown here is derived from an EMBL/GenBank/DDBJ whole genome shotgun (WGS) entry which is preliminary data.</text>
</comment>
<dbReference type="InterPro" id="IPR002734">
    <property type="entry name" value="RibDG_C"/>
</dbReference>
<dbReference type="PANTHER" id="PTHR38011:SF11">
    <property type="entry name" value="2,5-DIAMINO-6-RIBOSYLAMINO-4(3H)-PYRIMIDINONE 5'-PHOSPHATE REDUCTASE"/>
    <property type="match status" value="1"/>
</dbReference>
<dbReference type="InterPro" id="IPR050765">
    <property type="entry name" value="Riboflavin_Biosynth_HTPR"/>
</dbReference>
<feature type="domain" description="Bacterial bifunctional deaminase-reductase C-terminal" evidence="1">
    <location>
        <begin position="2"/>
        <end position="162"/>
    </location>
</feature>
<dbReference type="PANTHER" id="PTHR38011">
    <property type="entry name" value="DIHYDROFOLATE REDUCTASE FAMILY PROTEIN (AFU_ORTHOLOGUE AFUA_8G06820)"/>
    <property type="match status" value="1"/>
</dbReference>
<dbReference type="InterPro" id="IPR024072">
    <property type="entry name" value="DHFR-like_dom_sf"/>
</dbReference>
<dbReference type="Gene3D" id="3.40.430.10">
    <property type="entry name" value="Dihydrofolate Reductase, subunit A"/>
    <property type="match status" value="1"/>
</dbReference>
<dbReference type="EMBL" id="JANHOH010000004">
    <property type="protein sequence ID" value="MCQ6959611.1"/>
    <property type="molecule type" value="Genomic_DNA"/>
</dbReference>
<evidence type="ECO:0000313" key="3">
    <source>
        <dbReference type="Proteomes" id="UP001204376"/>
    </source>
</evidence>